<dbReference type="InterPro" id="IPR017871">
    <property type="entry name" value="ABC_transporter-like_CS"/>
</dbReference>
<keyword evidence="2" id="KW-0813">Transport</keyword>
<name>A0A382M8W2_9ZZZZ</name>
<feature type="domain" description="ABC transporter" evidence="5">
    <location>
        <begin position="4"/>
        <end position="220"/>
    </location>
</feature>
<protein>
    <recommendedName>
        <fullName evidence="5">ABC transporter domain-containing protein</fullName>
    </recommendedName>
</protein>
<accession>A0A382M8W2</accession>
<dbReference type="AlphaFoldDB" id="A0A382M8W2"/>
<dbReference type="Gene3D" id="3.40.50.300">
    <property type="entry name" value="P-loop containing nucleotide triphosphate hydrolases"/>
    <property type="match status" value="1"/>
</dbReference>
<dbReference type="SUPFAM" id="SSF52540">
    <property type="entry name" value="P-loop containing nucleoside triphosphate hydrolases"/>
    <property type="match status" value="1"/>
</dbReference>
<proteinExistence type="inferred from homology"/>
<dbReference type="InterPro" id="IPR017911">
    <property type="entry name" value="MacB-like_ATP-bd"/>
</dbReference>
<dbReference type="PROSITE" id="PS50893">
    <property type="entry name" value="ABC_TRANSPORTER_2"/>
    <property type="match status" value="1"/>
</dbReference>
<reference evidence="6" key="1">
    <citation type="submission" date="2018-05" db="EMBL/GenBank/DDBJ databases">
        <authorList>
            <person name="Lanie J.A."/>
            <person name="Ng W.-L."/>
            <person name="Kazmierczak K.M."/>
            <person name="Andrzejewski T.M."/>
            <person name="Davidsen T.M."/>
            <person name="Wayne K.J."/>
            <person name="Tettelin H."/>
            <person name="Glass J.I."/>
            <person name="Rusch D."/>
            <person name="Podicherti R."/>
            <person name="Tsui H.-C.T."/>
            <person name="Winkler M.E."/>
        </authorList>
    </citation>
    <scope>NUCLEOTIDE SEQUENCE</scope>
</reference>
<dbReference type="InterPro" id="IPR027417">
    <property type="entry name" value="P-loop_NTPase"/>
</dbReference>
<evidence type="ECO:0000256" key="3">
    <source>
        <dbReference type="ARBA" id="ARBA00022741"/>
    </source>
</evidence>
<keyword evidence="3" id="KW-0547">Nucleotide-binding</keyword>
<evidence type="ECO:0000256" key="2">
    <source>
        <dbReference type="ARBA" id="ARBA00022448"/>
    </source>
</evidence>
<evidence type="ECO:0000256" key="1">
    <source>
        <dbReference type="ARBA" id="ARBA00005417"/>
    </source>
</evidence>
<gene>
    <name evidence="6" type="ORF">METZ01_LOCUS297892</name>
</gene>
<dbReference type="GO" id="GO:0005524">
    <property type="term" value="F:ATP binding"/>
    <property type="evidence" value="ECO:0007669"/>
    <property type="project" value="UniProtKB-KW"/>
</dbReference>
<dbReference type="SMART" id="SM00382">
    <property type="entry name" value="AAA"/>
    <property type="match status" value="1"/>
</dbReference>
<dbReference type="GO" id="GO:0016887">
    <property type="term" value="F:ATP hydrolysis activity"/>
    <property type="evidence" value="ECO:0007669"/>
    <property type="project" value="InterPro"/>
</dbReference>
<dbReference type="EMBL" id="UINC01091905">
    <property type="protein sequence ID" value="SVC45038.1"/>
    <property type="molecule type" value="Genomic_DNA"/>
</dbReference>
<dbReference type="PANTHER" id="PTHR42798:SF2">
    <property type="entry name" value="ABC TRANSPORTER ATP-BINDING PROTEIN MG467-RELATED"/>
    <property type="match status" value="1"/>
</dbReference>
<evidence type="ECO:0000313" key="6">
    <source>
        <dbReference type="EMBL" id="SVC45038.1"/>
    </source>
</evidence>
<evidence type="ECO:0000259" key="5">
    <source>
        <dbReference type="PROSITE" id="PS50893"/>
    </source>
</evidence>
<keyword evidence="4" id="KW-0067">ATP-binding</keyword>
<comment type="similarity">
    <text evidence="1">Belongs to the ABC transporter superfamily.</text>
</comment>
<dbReference type="InterPro" id="IPR003439">
    <property type="entry name" value="ABC_transporter-like_ATP-bd"/>
</dbReference>
<dbReference type="InterPro" id="IPR003593">
    <property type="entry name" value="AAA+_ATPase"/>
</dbReference>
<sequence length="222" mass="23328">MPILTAKKLSRQVQTPDGPLTILDQVDLAIMPGEVVAITGPSGSGKSTLIGLLAGLETPTSGSVCLLGQELSLLTEDQKAALRAGNVGFVFQAFHLIKGLTAVENVELALELAGSSGQRQTARRLLEQVGLGARLKHYPAQLSGGEQQRVALARAFAVHPGVLFADEPTGNLDASNSEIVADLFFDLRRRYGSALLLVTHDPALAGRCDRILTLGAGGRLQS</sequence>
<dbReference type="CDD" id="cd03255">
    <property type="entry name" value="ABC_MJ0796_LolCDE_FtsE"/>
    <property type="match status" value="1"/>
</dbReference>
<dbReference type="PANTHER" id="PTHR42798">
    <property type="entry name" value="LIPOPROTEIN-RELEASING SYSTEM ATP-BINDING PROTEIN LOLD"/>
    <property type="match status" value="1"/>
</dbReference>
<evidence type="ECO:0000256" key="4">
    <source>
        <dbReference type="ARBA" id="ARBA00022840"/>
    </source>
</evidence>
<dbReference type="PROSITE" id="PS00211">
    <property type="entry name" value="ABC_TRANSPORTER_1"/>
    <property type="match status" value="1"/>
</dbReference>
<dbReference type="Pfam" id="PF00005">
    <property type="entry name" value="ABC_tran"/>
    <property type="match status" value="1"/>
</dbReference>
<organism evidence="6">
    <name type="scientific">marine metagenome</name>
    <dbReference type="NCBI Taxonomy" id="408172"/>
    <lineage>
        <taxon>unclassified sequences</taxon>
        <taxon>metagenomes</taxon>
        <taxon>ecological metagenomes</taxon>
    </lineage>
</organism>